<dbReference type="SMART" id="SM00184">
    <property type="entry name" value="RING"/>
    <property type="match status" value="1"/>
</dbReference>
<dbReference type="InterPro" id="IPR055334">
    <property type="entry name" value="PEX8-like"/>
</dbReference>
<dbReference type="PANTHER" id="PTHR39214">
    <property type="entry name" value="MICROBODY (PEROXISOME) BIOGENESIS PROTEIN PEROXIN 8 (EUROFUNG)"/>
    <property type="match status" value="1"/>
</dbReference>
<comment type="caution">
    <text evidence="11">The sequence shown here is derived from an EMBL/GenBank/DDBJ whole genome shotgun (WGS) entry which is preliminary data.</text>
</comment>
<proteinExistence type="predicted"/>
<feature type="region of interest" description="Disordered" evidence="8">
    <location>
        <begin position="1159"/>
        <end position="1182"/>
    </location>
</feature>
<dbReference type="Gene3D" id="3.30.40.10">
    <property type="entry name" value="Zinc/RING finger domain, C3HC4 (zinc finger)"/>
    <property type="match status" value="1"/>
</dbReference>
<evidence type="ECO:0000256" key="4">
    <source>
        <dbReference type="ARBA" id="ARBA00022771"/>
    </source>
</evidence>
<evidence type="ECO:0000256" key="6">
    <source>
        <dbReference type="ARBA" id="ARBA00022833"/>
    </source>
</evidence>
<dbReference type="PROSITE" id="PS00518">
    <property type="entry name" value="ZF_RING_1"/>
    <property type="match status" value="1"/>
</dbReference>
<keyword evidence="12" id="KW-1185">Reference proteome</keyword>
<keyword evidence="1" id="KW-0808">Transferase</keyword>
<sequence length="1986" mass="221891">MSKIMNSTRQGGASHSLTLKRILSGEEFIFSHAGTSQYSQGGLSSSACGLASLNCVRYLLGCEREGTIGDALVTLMLRRETMEEIMSVCALWTSNAHLEVDEIYKTPLFEVSLKLLLTDYYWKAGESKFEDVLCQLNNPAGVPNTHRSRAVVITRPPEIITCLKIAHPAKDLYVIFDSHPRPAHPDGAAFIFNTSRKRAARYLAALLPVDTLLLGPNSGFQWQAELLAHASGHFFEHAHRDMRMTPDALHALHEANCAVLRFKAQESEVKSQCALLTSENERLRREVDYMEEQIEQAKFNREMCAAEQQELTELREFKMQKENEKDGFVARPPTITRPPLASSSRREYVDSNQKDMVFMPGSSILTFGDNSGKSSSSAHSVGQFPEGTTLTTKLSQNELIACGDVIDADVKGKGKMSDIDAALRIQLKYQEEDAVLSAQMLFLQATSIQETFDCSICMDKLPLDCVARVDNCQHMFCRECMRQYISSKLDERKFPISCPCCTAHNRLEKMGMISESLVQQVGVSDKSYTIFVELQMANFSTQLQCKRSAFVDKREYDEMKILACPFPKCCYLWCKDCQQEIPLGSDGPPHSCDGSAELQHLMDRRGWKHCPGCRTPTEKIDGCNHMTCCSPNCNTMALQIPIDRAYLNLLSNLRREKSTLSSETILAAICHYLVHLPATQPTTTPLTASVVASPLWKPLSLESALAIGSTFRSAVQLKRTILEAEKEGLFGRSASGELGRWTRDILAGLKDGDSLLNLAVSGGILAGLKDQDNYKNNERTTRAVEEVVVVSHAEITAVMSTQADPWESEFRQVNDRINASLCIEIVQKAFLSGSFLRSAQQSTHTNDAGVIFISPQSSLQTDVENVASSDSFTHVALICRLLARVIGMLCDSPIRTQRQKDAWMTLTDVVHALASLTRRVEDDWLLTPLSAISSEKQIGMHSLISITKDRKEDLILYLNTGANSRSVAEMLWTVLKAQLFSMLVLHQAVLEALLFLRPIAYSSTSSPPSLFSSSDLCKSILQALSSLSFVIASFGGIMAGQHDGRGFPELKKVFYMAVDILSSDTQKSELFVKDLIRSVDPSSTAFIFAGAPLGHPFVNAKRAFVLSCVEQFIPILSDSCIETHVLPLCEPHLENSAHREIYESAHSVMLSIFAAHAERGSSEAPMQSQKRDAKGESVDRGDQQVDLGLSRRLVPGYVKSLLRNAKEGRLTTMQFRLAYAALVRSTSTGRRSRPSHTSASTSKTSSTSLTKFNTYWHWKNKVVGPATQEEEIYVGDPALTWFCVQALLDALAESACLPSTSREGVLKAAERSGAHVGDGESNDRITAERMRLGLALVSLVSNVGLGLLPRVLQEVYNVIIGEVDVRRRRMLVEAVFEEITERVGSAEKEFAMQWWYECPGSSPIIRGDMHTTYDGTKLRLTGYQHARTQPSMRYTIYPLQLTEDDRHRLGTEPEFMPRPNIDKRFSTDFKLPIDQTIKYIRLLENNKCLLVIDDIRRGLFVYLEDMNILEGAITRGSSKKNLNREKIGHDILTAFDERKRMFVVCGVDMQKQSHAIQLHCFVFDEKYTLLQGQGSALNLTAWFNLADAPKFINILFIPGSDDVALVEVSRSGCHGISIPSEVFQEHDADENRRTTHNSLVDYHADVWTRFPVAPAIRRQTVTYSELLKEKQLIFKFERSTKRPTALLLSSIHILSEEFSGVISGLRAEKSWANVSSYKVGEWMVDIFCLIPIHIAIALDNRFIPLKDGVWAPDSEKALLGADVGQIADSLSFGWYESNFHSYLPTKPVEVVSSMGEQSVGKSFALNHLADTSFAGSAMRTTEGVWMSVTPTDKAVIVVLDFEGYSKITVEWMYLIRILGVHSIERSAQEDNLLVLFNAAISNLVLFRNNFTLSKDITDLFQSFQASASVLDPEANPTLFQSTQVIIIKDVVDSDRDEVTKEFQFKLQKIVHDEQASNFISRLYRGRLDIIPWPVIESRQFYTLFQL</sequence>
<dbReference type="EMBL" id="SGPK01000010">
    <property type="protein sequence ID" value="THH11647.1"/>
    <property type="molecule type" value="Genomic_DNA"/>
</dbReference>
<evidence type="ECO:0008006" key="13">
    <source>
        <dbReference type="Google" id="ProtNLM"/>
    </source>
</evidence>
<accession>A0A4S4LIM0</accession>
<dbReference type="GO" id="GO:0008270">
    <property type="term" value="F:zinc ion binding"/>
    <property type="evidence" value="ECO:0007669"/>
    <property type="project" value="UniProtKB-KW"/>
</dbReference>
<dbReference type="GO" id="GO:0016740">
    <property type="term" value="F:transferase activity"/>
    <property type="evidence" value="ECO:0007669"/>
    <property type="project" value="UniProtKB-KW"/>
</dbReference>
<feature type="domain" description="RING-type" evidence="9">
    <location>
        <begin position="454"/>
        <end position="502"/>
    </location>
</feature>
<keyword evidence="3" id="KW-0677">Repeat</keyword>
<dbReference type="InterPro" id="IPR044066">
    <property type="entry name" value="TRIAD_supradom"/>
</dbReference>
<feature type="region of interest" description="Disordered" evidence="8">
    <location>
        <begin position="323"/>
        <end position="347"/>
    </location>
</feature>
<dbReference type="PROSITE" id="PS51873">
    <property type="entry name" value="TRIAD"/>
    <property type="match status" value="1"/>
</dbReference>
<dbReference type="InterPro" id="IPR013083">
    <property type="entry name" value="Znf_RING/FYVE/PHD"/>
</dbReference>
<evidence type="ECO:0000256" key="3">
    <source>
        <dbReference type="ARBA" id="ARBA00022737"/>
    </source>
</evidence>
<feature type="compositionally biased region" description="Basic and acidic residues" evidence="8">
    <location>
        <begin position="1169"/>
        <end position="1182"/>
    </location>
</feature>
<evidence type="ECO:0000256" key="5">
    <source>
        <dbReference type="ARBA" id="ARBA00022786"/>
    </source>
</evidence>
<evidence type="ECO:0000259" key="9">
    <source>
        <dbReference type="PROSITE" id="PS50089"/>
    </source>
</evidence>
<dbReference type="OrthoDB" id="1431934at2759"/>
<evidence type="ECO:0000313" key="11">
    <source>
        <dbReference type="EMBL" id="THH11647.1"/>
    </source>
</evidence>
<feature type="region of interest" description="Disordered" evidence="8">
    <location>
        <begin position="1226"/>
        <end position="1245"/>
    </location>
</feature>
<dbReference type="Gene3D" id="3.40.50.300">
    <property type="entry name" value="P-loop containing nucleotide triphosphate hydrolases"/>
    <property type="match status" value="1"/>
</dbReference>
<evidence type="ECO:0000256" key="1">
    <source>
        <dbReference type="ARBA" id="ARBA00022679"/>
    </source>
</evidence>
<name>A0A4S4LIM0_9AGAM</name>
<feature type="domain" description="RING-type" evidence="10">
    <location>
        <begin position="450"/>
        <end position="660"/>
    </location>
</feature>
<keyword evidence="6" id="KW-0862">Zinc</keyword>
<protein>
    <recommendedName>
        <fullName evidence="13">RING-type domain-containing protein</fullName>
    </recommendedName>
</protein>
<dbReference type="InterPro" id="IPR001841">
    <property type="entry name" value="Znf_RING"/>
</dbReference>
<evidence type="ECO:0000256" key="2">
    <source>
        <dbReference type="ARBA" id="ARBA00022723"/>
    </source>
</evidence>
<keyword evidence="2" id="KW-0479">Metal-binding</keyword>
<dbReference type="CDD" id="cd14686">
    <property type="entry name" value="bZIP"/>
    <property type="match status" value="1"/>
</dbReference>
<dbReference type="Proteomes" id="UP000308199">
    <property type="component" value="Unassembled WGS sequence"/>
</dbReference>
<reference evidence="11 12" key="1">
    <citation type="submission" date="2019-02" db="EMBL/GenBank/DDBJ databases">
        <title>Genome sequencing of the rare red list fungi Phellinidium pouzarii.</title>
        <authorList>
            <person name="Buettner E."/>
            <person name="Kellner H."/>
        </authorList>
    </citation>
    <scope>NUCLEOTIDE SEQUENCE [LARGE SCALE GENOMIC DNA]</scope>
    <source>
        <strain evidence="11 12">DSM 108285</strain>
    </source>
</reference>
<dbReference type="SUPFAM" id="SSF57850">
    <property type="entry name" value="RING/U-box"/>
    <property type="match status" value="2"/>
</dbReference>
<keyword evidence="5" id="KW-0833">Ubl conjugation pathway</keyword>
<dbReference type="InterPro" id="IPR027417">
    <property type="entry name" value="P-loop_NTPase"/>
</dbReference>
<evidence type="ECO:0000259" key="10">
    <source>
        <dbReference type="PROSITE" id="PS51873"/>
    </source>
</evidence>
<keyword evidence="4 7" id="KW-0863">Zinc-finger</keyword>
<evidence type="ECO:0000256" key="8">
    <source>
        <dbReference type="SAM" id="MobiDB-lite"/>
    </source>
</evidence>
<gene>
    <name evidence="11" type="ORF">EW145_g510</name>
</gene>
<dbReference type="SUPFAM" id="SSF52540">
    <property type="entry name" value="P-loop containing nucleoside triphosphate hydrolases"/>
    <property type="match status" value="1"/>
</dbReference>
<dbReference type="PANTHER" id="PTHR39214:SF1">
    <property type="entry name" value="MICROBODY (PEROXISOME) BIOGENESIS PROTEIN PEROXIN 8 (EUROFUNG)"/>
    <property type="match status" value="1"/>
</dbReference>
<dbReference type="CDD" id="cd20336">
    <property type="entry name" value="Rcat_RBR"/>
    <property type="match status" value="1"/>
</dbReference>
<dbReference type="Gene3D" id="1.20.120.1750">
    <property type="match status" value="1"/>
</dbReference>
<evidence type="ECO:0000256" key="7">
    <source>
        <dbReference type="PROSITE-ProRule" id="PRU00175"/>
    </source>
</evidence>
<dbReference type="PROSITE" id="PS50089">
    <property type="entry name" value="ZF_RING_2"/>
    <property type="match status" value="1"/>
</dbReference>
<evidence type="ECO:0000313" key="12">
    <source>
        <dbReference type="Proteomes" id="UP000308199"/>
    </source>
</evidence>
<dbReference type="InterPro" id="IPR017907">
    <property type="entry name" value="Znf_RING_CS"/>
</dbReference>
<organism evidence="11 12">
    <name type="scientific">Phellinidium pouzarii</name>
    <dbReference type="NCBI Taxonomy" id="167371"/>
    <lineage>
        <taxon>Eukaryota</taxon>
        <taxon>Fungi</taxon>
        <taxon>Dikarya</taxon>
        <taxon>Basidiomycota</taxon>
        <taxon>Agaricomycotina</taxon>
        <taxon>Agaricomycetes</taxon>
        <taxon>Hymenochaetales</taxon>
        <taxon>Hymenochaetaceae</taxon>
        <taxon>Phellinidium</taxon>
    </lineage>
</organism>